<evidence type="ECO:0000259" key="2">
    <source>
        <dbReference type="Pfam" id="PF02803"/>
    </source>
</evidence>
<reference evidence="3" key="1">
    <citation type="submission" date="2021-03" db="EMBL/GenBank/DDBJ databases">
        <authorList>
            <person name="Tagirdzhanova G."/>
        </authorList>
    </citation>
    <scope>NUCLEOTIDE SEQUENCE</scope>
</reference>
<evidence type="ECO:0000313" key="3">
    <source>
        <dbReference type="EMBL" id="CAF9942427.1"/>
    </source>
</evidence>
<dbReference type="InterPro" id="IPR016039">
    <property type="entry name" value="Thiolase-like"/>
</dbReference>
<dbReference type="Pfam" id="PF02803">
    <property type="entry name" value="Thiolase_C"/>
    <property type="match status" value="1"/>
</dbReference>
<dbReference type="PANTHER" id="PTHR43853">
    <property type="entry name" value="3-KETOACYL-COA THIOLASE, PEROXISOMAL"/>
    <property type="match status" value="1"/>
</dbReference>
<dbReference type="Gene3D" id="3.40.47.10">
    <property type="match status" value="2"/>
</dbReference>
<dbReference type="Proteomes" id="UP000664534">
    <property type="component" value="Unassembled WGS sequence"/>
</dbReference>
<feature type="non-terminal residue" evidence="3">
    <location>
        <position position="1"/>
    </location>
</feature>
<dbReference type="InterPro" id="IPR020617">
    <property type="entry name" value="Thiolase_C"/>
</dbReference>
<proteinExistence type="predicted"/>
<evidence type="ECO:0000313" key="4">
    <source>
        <dbReference type="Proteomes" id="UP000664534"/>
    </source>
</evidence>
<feature type="compositionally biased region" description="Acidic residues" evidence="1">
    <location>
        <begin position="136"/>
        <end position="147"/>
    </location>
</feature>
<dbReference type="InterPro" id="IPR050215">
    <property type="entry name" value="Thiolase-like_sf_Thiolase"/>
</dbReference>
<gene>
    <name evidence="3" type="ORF">IMSHALPRED_003677</name>
</gene>
<feature type="region of interest" description="Disordered" evidence="1">
    <location>
        <begin position="129"/>
        <end position="157"/>
    </location>
</feature>
<comment type="caution">
    <text evidence="3">The sequence shown here is derived from an EMBL/GenBank/DDBJ whole genome shotgun (WGS) entry which is preliminary data.</text>
</comment>
<dbReference type="SUPFAM" id="SSF53901">
    <property type="entry name" value="Thiolase-like"/>
    <property type="match status" value="1"/>
</dbReference>
<dbReference type="PANTHER" id="PTHR43853:SF10">
    <property type="entry name" value="ACETYL-COA C-ACETYLTRANSFERASE"/>
    <property type="match status" value="1"/>
</dbReference>
<dbReference type="GO" id="GO:0003988">
    <property type="term" value="F:acetyl-CoA C-acyltransferase activity"/>
    <property type="evidence" value="ECO:0007669"/>
    <property type="project" value="TreeGrafter"/>
</dbReference>
<feature type="domain" description="Thiolase C-terminal" evidence="2">
    <location>
        <begin position="202"/>
        <end position="292"/>
    </location>
</feature>
<keyword evidence="4" id="KW-1185">Reference proteome</keyword>
<evidence type="ECO:0000256" key="1">
    <source>
        <dbReference type="SAM" id="MobiDB-lite"/>
    </source>
</evidence>
<name>A0A8H3J7W3_9LECA</name>
<organism evidence="3 4">
    <name type="scientific">Imshaugia aleurites</name>
    <dbReference type="NCBI Taxonomy" id="172621"/>
    <lineage>
        <taxon>Eukaryota</taxon>
        <taxon>Fungi</taxon>
        <taxon>Dikarya</taxon>
        <taxon>Ascomycota</taxon>
        <taxon>Pezizomycotina</taxon>
        <taxon>Lecanoromycetes</taxon>
        <taxon>OSLEUM clade</taxon>
        <taxon>Lecanoromycetidae</taxon>
        <taxon>Lecanorales</taxon>
        <taxon>Lecanorineae</taxon>
        <taxon>Parmeliaceae</taxon>
        <taxon>Imshaugia</taxon>
    </lineage>
</organism>
<dbReference type="GO" id="GO:0010124">
    <property type="term" value="P:phenylacetate catabolic process"/>
    <property type="evidence" value="ECO:0007669"/>
    <property type="project" value="TreeGrafter"/>
</dbReference>
<dbReference type="GO" id="GO:0006635">
    <property type="term" value="P:fatty acid beta-oxidation"/>
    <property type="evidence" value="ECO:0007669"/>
    <property type="project" value="TreeGrafter"/>
</dbReference>
<accession>A0A8H3J7W3</accession>
<protein>
    <recommendedName>
        <fullName evidence="2">Thiolase C-terminal domain-containing protein</fullName>
    </recommendedName>
</protein>
<dbReference type="AlphaFoldDB" id="A0A8H3J7W3"/>
<dbReference type="EMBL" id="CAJPDT010000185">
    <property type="protein sequence ID" value="CAF9942427.1"/>
    <property type="molecule type" value="Genomic_DNA"/>
</dbReference>
<sequence length="311" mass="32012">TSSPRATASALHASLTAAQSQFPSTISHAVNPSAHSGGLQAVQSIADQIRNGRFEIGIAAGLDPVVPRGVSRSRDESGAVELGVADDDVEAYRVLSLGRVKAVGGDCGCWGGEAEMVSSVVDVVGGEVTSRHGGEDTDGETGGECQDDGIANLHDDNSSTPTPLFSASLLLMTRATALRLHQPIHAHYVAATSSPPTAFPTNPHTAPCNAIQHLFQRTGLSKDDIDVFEIEELSAAAVIYCVRTLGLDQRRVNASGGAMGLGGVGCVEGLREVVMGLEESGRNGGRVVVVAVGGRDVGRGTVGLWVNEVGV</sequence>
<dbReference type="GO" id="GO:0005777">
    <property type="term" value="C:peroxisome"/>
    <property type="evidence" value="ECO:0007669"/>
    <property type="project" value="TreeGrafter"/>
</dbReference>